<dbReference type="Proteomes" id="UP001159363">
    <property type="component" value="Chromosome X"/>
</dbReference>
<protein>
    <submittedName>
        <fullName evidence="2">Uncharacterized protein</fullName>
    </submittedName>
</protein>
<name>A0ABQ9HPS7_9NEOP</name>
<sequence>MRLPAKHGHSVSELPNSDWPSQVRRCLKRIHLATKGKPHITIAKQDSVTGPRESSGVESGYIWAALNIEVLSADEGEANAGMQGRGETRDSGEKPPIRSIGRRHSHMRRSASDSGGNRTRFAWVRGELSDHFNTAVPFAKPISERARSHQRNHNVRGSRGPCNRVSSSKTSSGEAVVDVLTNITEVVGYMKGSMLTQTPKKAARLDSTVLCTLEPQMFVYWLLPQRVASDTSQLTICPSPLSFLASLLLAKSRPGPRQLTPQKACNGSLPCCSLVNGRNAFSFPKLHGGYWLLLRAPRKYSSEKAPGYLATLHYKPLVHAFIVEHATHCSPVATAEVSERLACSPPTKANRVQSPAGSLPDFRMWVSCRTMCPVGGFSRGFPVYPFTFIPALLHSHLNHPHRLLRPRC</sequence>
<feature type="region of interest" description="Disordered" evidence="1">
    <location>
        <begin position="145"/>
        <end position="171"/>
    </location>
</feature>
<organism evidence="2 3">
    <name type="scientific">Dryococelus australis</name>
    <dbReference type="NCBI Taxonomy" id="614101"/>
    <lineage>
        <taxon>Eukaryota</taxon>
        <taxon>Metazoa</taxon>
        <taxon>Ecdysozoa</taxon>
        <taxon>Arthropoda</taxon>
        <taxon>Hexapoda</taxon>
        <taxon>Insecta</taxon>
        <taxon>Pterygota</taxon>
        <taxon>Neoptera</taxon>
        <taxon>Polyneoptera</taxon>
        <taxon>Phasmatodea</taxon>
        <taxon>Verophasmatodea</taxon>
        <taxon>Anareolatae</taxon>
        <taxon>Phasmatidae</taxon>
        <taxon>Eurycanthinae</taxon>
        <taxon>Dryococelus</taxon>
    </lineage>
</organism>
<evidence type="ECO:0000313" key="2">
    <source>
        <dbReference type="EMBL" id="KAJ8886180.1"/>
    </source>
</evidence>
<feature type="compositionally biased region" description="Basic residues" evidence="1">
    <location>
        <begin position="100"/>
        <end position="109"/>
    </location>
</feature>
<proteinExistence type="predicted"/>
<gene>
    <name evidence="2" type="ORF">PR048_012389</name>
</gene>
<comment type="caution">
    <text evidence="2">The sequence shown here is derived from an EMBL/GenBank/DDBJ whole genome shotgun (WGS) entry which is preliminary data.</text>
</comment>
<evidence type="ECO:0000256" key="1">
    <source>
        <dbReference type="SAM" id="MobiDB-lite"/>
    </source>
</evidence>
<feature type="compositionally biased region" description="Basic and acidic residues" evidence="1">
    <location>
        <begin position="86"/>
        <end position="96"/>
    </location>
</feature>
<feature type="region of interest" description="Disordered" evidence="1">
    <location>
        <begin position="78"/>
        <end position="117"/>
    </location>
</feature>
<dbReference type="EMBL" id="JARBHB010000004">
    <property type="protein sequence ID" value="KAJ8886180.1"/>
    <property type="molecule type" value="Genomic_DNA"/>
</dbReference>
<keyword evidence="3" id="KW-1185">Reference proteome</keyword>
<reference evidence="2 3" key="1">
    <citation type="submission" date="2023-02" db="EMBL/GenBank/DDBJ databases">
        <title>LHISI_Scaffold_Assembly.</title>
        <authorList>
            <person name="Stuart O.P."/>
            <person name="Cleave R."/>
            <person name="Magrath M.J.L."/>
            <person name="Mikheyev A.S."/>
        </authorList>
    </citation>
    <scope>NUCLEOTIDE SEQUENCE [LARGE SCALE GENOMIC DNA]</scope>
    <source>
        <strain evidence="2">Daus_M_001</strain>
        <tissue evidence="2">Leg muscle</tissue>
    </source>
</reference>
<evidence type="ECO:0000313" key="3">
    <source>
        <dbReference type="Proteomes" id="UP001159363"/>
    </source>
</evidence>
<accession>A0ABQ9HPS7</accession>